<evidence type="ECO:0000313" key="3">
    <source>
        <dbReference type="Proteomes" id="UP000683360"/>
    </source>
</evidence>
<name>A0A8S3SST7_MYTED</name>
<proteinExistence type="predicted"/>
<feature type="compositionally biased region" description="Basic and acidic residues" evidence="1">
    <location>
        <begin position="107"/>
        <end position="124"/>
    </location>
</feature>
<sequence>MGNCTGSLTSVDRTTPPPPKYEWKEIYLDLRNILKESYDFVDNLQKNFRMKEMQNSTNTTMVEEKVTKYSMLLLMTNEEAEQRAVSKNKILKYTRRKSTDESETEISSEKRNNESDNKSRDVCRNKSSNALENGKEIGDRYDDKKRLSGCF</sequence>
<comment type="caution">
    <text evidence="2">The sequence shown here is derived from an EMBL/GenBank/DDBJ whole genome shotgun (WGS) entry which is preliminary data.</text>
</comment>
<evidence type="ECO:0000313" key="2">
    <source>
        <dbReference type="EMBL" id="CAG2223900.1"/>
    </source>
</evidence>
<dbReference type="OrthoDB" id="10490818at2759"/>
<feature type="region of interest" description="Disordered" evidence="1">
    <location>
        <begin position="93"/>
        <end position="151"/>
    </location>
</feature>
<gene>
    <name evidence="2" type="ORF">MEDL_37143</name>
</gene>
<organism evidence="2 3">
    <name type="scientific">Mytilus edulis</name>
    <name type="common">Blue mussel</name>
    <dbReference type="NCBI Taxonomy" id="6550"/>
    <lineage>
        <taxon>Eukaryota</taxon>
        <taxon>Metazoa</taxon>
        <taxon>Spiralia</taxon>
        <taxon>Lophotrochozoa</taxon>
        <taxon>Mollusca</taxon>
        <taxon>Bivalvia</taxon>
        <taxon>Autobranchia</taxon>
        <taxon>Pteriomorphia</taxon>
        <taxon>Mytilida</taxon>
        <taxon>Mytiloidea</taxon>
        <taxon>Mytilidae</taxon>
        <taxon>Mytilinae</taxon>
        <taxon>Mytilus</taxon>
    </lineage>
</organism>
<evidence type="ECO:0000256" key="1">
    <source>
        <dbReference type="SAM" id="MobiDB-lite"/>
    </source>
</evidence>
<keyword evidence="3" id="KW-1185">Reference proteome</keyword>
<dbReference type="Proteomes" id="UP000683360">
    <property type="component" value="Unassembled WGS sequence"/>
</dbReference>
<dbReference type="AlphaFoldDB" id="A0A8S3SST7"/>
<protein>
    <submittedName>
        <fullName evidence="2">Uncharacterized protein</fullName>
    </submittedName>
</protein>
<accession>A0A8S3SST7</accession>
<reference evidence="2" key="1">
    <citation type="submission" date="2021-03" db="EMBL/GenBank/DDBJ databases">
        <authorList>
            <person name="Bekaert M."/>
        </authorList>
    </citation>
    <scope>NUCLEOTIDE SEQUENCE</scope>
</reference>
<dbReference type="EMBL" id="CAJPWZ010001793">
    <property type="protein sequence ID" value="CAG2223900.1"/>
    <property type="molecule type" value="Genomic_DNA"/>
</dbReference>
<feature type="compositionally biased region" description="Basic and acidic residues" evidence="1">
    <location>
        <begin position="133"/>
        <end position="151"/>
    </location>
</feature>